<dbReference type="NCBIfam" id="TIGR03373">
    <property type="entry name" value="VI_minor_4"/>
    <property type="match status" value="1"/>
</dbReference>
<dbReference type="Gene3D" id="3.40.1730.10">
    <property type="entry name" value="pa0076 domain"/>
    <property type="match status" value="1"/>
</dbReference>
<gene>
    <name evidence="1" type="primary">tagF</name>
    <name evidence="1" type="ORF">FHI69_15870</name>
</gene>
<dbReference type="InterPro" id="IPR017748">
    <property type="entry name" value="TagF"/>
</dbReference>
<dbReference type="AlphaFoldDB" id="A0A5C4NMH8"/>
<sequence>MSRPTATQIGYFGKIPSRGDFIKHGDNPALLKMLDDWLANAMELMTADARWKLTYDALPPLHFAFIGPRRGRAIAGHIAASSDASSRRFPFLMMGAMEVAQPAGFVPTSPLVLSRLWNRLDAMSAEMCGAAAGAALPAAAAGASIELDLRGSAYEAAFDDFLGLQTVGALDALLAPTGFGGSVRQVLLALGMLLQPVMASSSSRLEKSLELPLPADPLYRNLVAAFWMHLIAPFLARADFELALFITRIRGRHALVLGFCGASAQTLHAIMEPQAALEHHIAFDDLAWVEEQADSDYAIKKASTYLAQANLSLKSAHDTFRAAFIGS</sequence>
<evidence type="ECO:0000313" key="1">
    <source>
        <dbReference type="EMBL" id="TNC75743.1"/>
    </source>
</evidence>
<name>A0A5C4NMH8_9BURK</name>
<dbReference type="Pfam" id="PF09867">
    <property type="entry name" value="TagF_N"/>
    <property type="match status" value="1"/>
</dbReference>
<dbReference type="RefSeq" id="WP_139091258.1">
    <property type="nucleotide sequence ID" value="NZ_VDGE01000006.1"/>
</dbReference>
<reference evidence="1 2" key="1">
    <citation type="submission" date="2019-06" db="EMBL/GenBank/DDBJ databases">
        <title>Genome sequence of Janthinobacterium lividum UCD_MED1.</title>
        <authorList>
            <person name="De Leon M.E."/>
            <person name="Jospin G."/>
        </authorList>
    </citation>
    <scope>NUCLEOTIDE SEQUENCE [LARGE SCALE GENOMIC DNA]</scope>
    <source>
        <strain evidence="1 2">UCD_MED1</strain>
    </source>
</reference>
<evidence type="ECO:0000313" key="2">
    <source>
        <dbReference type="Proteomes" id="UP000305681"/>
    </source>
</evidence>
<dbReference type="Proteomes" id="UP000305681">
    <property type="component" value="Unassembled WGS sequence"/>
</dbReference>
<proteinExistence type="predicted"/>
<dbReference type="EMBL" id="VDGE01000006">
    <property type="protein sequence ID" value="TNC75743.1"/>
    <property type="molecule type" value="Genomic_DNA"/>
</dbReference>
<comment type="caution">
    <text evidence="1">The sequence shown here is derived from an EMBL/GenBank/DDBJ whole genome shotgun (WGS) entry which is preliminary data.</text>
</comment>
<accession>A0A5C4NMH8</accession>
<organism evidence="1 2">
    <name type="scientific">Janthinobacterium lividum</name>
    <dbReference type="NCBI Taxonomy" id="29581"/>
    <lineage>
        <taxon>Bacteria</taxon>
        <taxon>Pseudomonadati</taxon>
        <taxon>Pseudomonadota</taxon>
        <taxon>Betaproteobacteria</taxon>
        <taxon>Burkholderiales</taxon>
        <taxon>Oxalobacteraceae</taxon>
        <taxon>Janthinobacterium</taxon>
    </lineage>
</organism>
<dbReference type="InterPro" id="IPR038225">
    <property type="entry name" value="TagF_sf"/>
</dbReference>
<protein>
    <submittedName>
        <fullName evidence="1">Type VI secretion system-associated protein TagF</fullName>
    </submittedName>
</protein>